<proteinExistence type="predicted"/>
<evidence type="ECO:0000313" key="3">
    <source>
        <dbReference type="Proteomes" id="UP001164746"/>
    </source>
</evidence>
<evidence type="ECO:0000256" key="1">
    <source>
        <dbReference type="SAM" id="MobiDB-lite"/>
    </source>
</evidence>
<reference evidence="2" key="1">
    <citation type="submission" date="2022-11" db="EMBL/GenBank/DDBJ databases">
        <title>Centuries of genome instability and evolution in soft-shell clam transmissible cancer (bioRxiv).</title>
        <authorList>
            <person name="Hart S.F.M."/>
            <person name="Yonemitsu M.A."/>
            <person name="Giersch R.M."/>
            <person name="Beal B.F."/>
            <person name="Arriagada G."/>
            <person name="Davis B.W."/>
            <person name="Ostrander E.A."/>
            <person name="Goff S.P."/>
            <person name="Metzger M.J."/>
        </authorList>
    </citation>
    <scope>NUCLEOTIDE SEQUENCE</scope>
    <source>
        <strain evidence="2">MELC-2E11</strain>
        <tissue evidence="2">Siphon/mantle</tissue>
    </source>
</reference>
<accession>A0ABY7EV30</accession>
<gene>
    <name evidence="2" type="ORF">MAR_027277</name>
</gene>
<protein>
    <submittedName>
        <fullName evidence="2">Uncharacterized protein</fullName>
    </submittedName>
</protein>
<evidence type="ECO:0000313" key="2">
    <source>
        <dbReference type="EMBL" id="WAR13097.1"/>
    </source>
</evidence>
<dbReference type="Proteomes" id="UP001164746">
    <property type="component" value="Chromosome 8"/>
</dbReference>
<keyword evidence="3" id="KW-1185">Reference proteome</keyword>
<dbReference type="EMBL" id="CP111019">
    <property type="protein sequence ID" value="WAR13097.1"/>
    <property type="molecule type" value="Genomic_DNA"/>
</dbReference>
<feature type="region of interest" description="Disordered" evidence="1">
    <location>
        <begin position="183"/>
        <end position="231"/>
    </location>
</feature>
<sequence>MLEHAKEVMFDSNIKAFKTAIKKACSVALPRKQLKVFGVVCLKKDKKNEQTLQIEMNINNEEVGAGQSQQSVDENHRVSADTTELSNEICKFAQRLISYEDQLEVVGIINISHITTDYCITLKCSVDHTPVPTGNVKRNVYQSIEDDKNKTVTKVVIPPKDKKQTKKEIKGMQDKPLFTGSVKRNVGQKSEEGKTQPVTKDVNPTHCKKQTKKEDEGTQDKPFPTDSEQTVNKQEKICHMGTKTFISPNLKAPKIQLQTEHGLIQGLEDTMQFVHVHEESKTAETGRYEYGDYSTTITTPSRPVAATNVNMKRKNTSQVEQVGANASTIGKKAKQEMSEDMTTIKDKLTCRNCKKKILYRKKCMIKHIKICANVSDQDALGYIKIG</sequence>
<organism evidence="2 3">
    <name type="scientific">Mya arenaria</name>
    <name type="common">Soft-shell clam</name>
    <dbReference type="NCBI Taxonomy" id="6604"/>
    <lineage>
        <taxon>Eukaryota</taxon>
        <taxon>Metazoa</taxon>
        <taxon>Spiralia</taxon>
        <taxon>Lophotrochozoa</taxon>
        <taxon>Mollusca</taxon>
        <taxon>Bivalvia</taxon>
        <taxon>Autobranchia</taxon>
        <taxon>Heteroconchia</taxon>
        <taxon>Euheterodonta</taxon>
        <taxon>Imparidentia</taxon>
        <taxon>Neoheterodontei</taxon>
        <taxon>Myida</taxon>
        <taxon>Myoidea</taxon>
        <taxon>Myidae</taxon>
        <taxon>Mya</taxon>
    </lineage>
</organism>
<name>A0ABY7EV30_MYAAR</name>